<gene>
    <name evidence="1" type="ORF">METEAL_21070</name>
</gene>
<name>A0AA48H6X4_9BACT</name>
<dbReference type="EMBL" id="AP027080">
    <property type="protein sequence ID" value="BDU72933.1"/>
    <property type="molecule type" value="Genomic_DNA"/>
</dbReference>
<proteinExistence type="predicted"/>
<dbReference type="Proteomes" id="UP001238179">
    <property type="component" value="Chromosome"/>
</dbReference>
<sequence>MNDRRKVPYAWLPRVIGKERRTRRLERRQHTGRLRILWIDLAEFVALIFRNPATPERTK</sequence>
<accession>A0AA48H6X4</accession>
<dbReference type="AlphaFoldDB" id="A0AA48H6X4"/>
<evidence type="ECO:0000313" key="2">
    <source>
        <dbReference type="Proteomes" id="UP001238179"/>
    </source>
</evidence>
<dbReference type="RefSeq" id="WP_316415842.1">
    <property type="nucleotide sequence ID" value="NZ_AP027080.1"/>
</dbReference>
<organism evidence="1 2">
    <name type="scientific">Mesoterricola silvestris</name>
    <dbReference type="NCBI Taxonomy" id="2927979"/>
    <lineage>
        <taxon>Bacteria</taxon>
        <taxon>Pseudomonadati</taxon>
        <taxon>Acidobacteriota</taxon>
        <taxon>Holophagae</taxon>
        <taxon>Holophagales</taxon>
        <taxon>Holophagaceae</taxon>
        <taxon>Mesoterricola</taxon>
    </lineage>
</organism>
<protein>
    <submittedName>
        <fullName evidence="1">Uncharacterized protein</fullName>
    </submittedName>
</protein>
<evidence type="ECO:0000313" key="1">
    <source>
        <dbReference type="EMBL" id="BDU72933.1"/>
    </source>
</evidence>
<keyword evidence="2" id="KW-1185">Reference proteome</keyword>
<dbReference type="KEGG" id="msil:METEAL_21070"/>
<reference evidence="2" key="1">
    <citation type="journal article" date="2023" name="Int. J. Syst. Evol. Microbiol.">
        <title>Mesoterricola silvestris gen. nov., sp. nov., Mesoterricola sediminis sp. nov., Geothrix oryzae sp. nov., Geothrix edaphica sp. nov., Geothrix rubra sp. nov., and Geothrix limicola sp. nov., six novel members of Acidobacteriota isolated from soils.</title>
        <authorList>
            <person name="Itoh H."/>
            <person name="Sugisawa Y."/>
            <person name="Mise K."/>
            <person name="Xu Z."/>
            <person name="Kuniyasu M."/>
            <person name="Ushijima N."/>
            <person name="Kawano K."/>
            <person name="Kobayashi E."/>
            <person name="Shiratori Y."/>
            <person name="Masuda Y."/>
            <person name="Senoo K."/>
        </authorList>
    </citation>
    <scope>NUCLEOTIDE SEQUENCE [LARGE SCALE GENOMIC DNA]</scope>
    <source>
        <strain evidence="2">W79</strain>
    </source>
</reference>